<feature type="transmembrane region" description="Helical" evidence="11">
    <location>
        <begin position="60"/>
        <end position="80"/>
    </location>
</feature>
<feature type="transmembrane region" description="Helical" evidence="11">
    <location>
        <begin position="6"/>
        <end position="30"/>
    </location>
</feature>
<dbReference type="CDD" id="cd04590">
    <property type="entry name" value="CBS_pair_CorC_HlyC_assoc"/>
    <property type="match status" value="1"/>
</dbReference>
<organism evidence="14 15">
    <name type="scientific">Nocardia mangyaensis</name>
    <dbReference type="NCBI Taxonomy" id="2213200"/>
    <lineage>
        <taxon>Bacteria</taxon>
        <taxon>Bacillati</taxon>
        <taxon>Actinomycetota</taxon>
        <taxon>Actinomycetes</taxon>
        <taxon>Mycobacteriales</taxon>
        <taxon>Nocardiaceae</taxon>
        <taxon>Nocardia</taxon>
    </lineage>
</organism>
<evidence type="ECO:0008006" key="16">
    <source>
        <dbReference type="Google" id="ProtNLM"/>
    </source>
</evidence>
<keyword evidence="8 10" id="KW-0472">Membrane</keyword>
<keyword evidence="5" id="KW-0677">Repeat</keyword>
<feature type="domain" description="CNNM transmembrane" evidence="13">
    <location>
        <begin position="1"/>
        <end position="204"/>
    </location>
</feature>
<reference evidence="14" key="1">
    <citation type="submission" date="2016-11" db="EMBL/GenBank/DDBJ databases">
        <authorList>
            <person name="Jaros S."/>
            <person name="Januszkiewicz K."/>
            <person name="Wedrychowicz H."/>
        </authorList>
    </citation>
    <scope>NUCLEOTIDE SEQUENCE [LARGE SCALE GENOMIC DNA]</scope>
    <source>
        <strain evidence="14">Y48</strain>
    </source>
</reference>
<evidence type="ECO:0000313" key="14">
    <source>
        <dbReference type="EMBL" id="APE35242.1"/>
    </source>
</evidence>
<evidence type="ECO:0000256" key="11">
    <source>
        <dbReference type="SAM" id="Phobius"/>
    </source>
</evidence>
<dbReference type="InterPro" id="IPR044751">
    <property type="entry name" value="Ion_transp-like_CBS"/>
</dbReference>
<feature type="domain" description="CBS" evidence="12">
    <location>
        <begin position="280"/>
        <end position="337"/>
    </location>
</feature>
<evidence type="ECO:0000256" key="5">
    <source>
        <dbReference type="ARBA" id="ARBA00022737"/>
    </source>
</evidence>
<evidence type="ECO:0000256" key="1">
    <source>
        <dbReference type="ARBA" id="ARBA00004651"/>
    </source>
</evidence>
<feature type="transmembrane region" description="Helical" evidence="11">
    <location>
        <begin position="100"/>
        <end position="124"/>
    </location>
</feature>
<evidence type="ECO:0000256" key="7">
    <source>
        <dbReference type="ARBA" id="ARBA00023122"/>
    </source>
</evidence>
<evidence type="ECO:0000259" key="12">
    <source>
        <dbReference type="PROSITE" id="PS51371"/>
    </source>
</evidence>
<evidence type="ECO:0000256" key="8">
    <source>
        <dbReference type="ARBA" id="ARBA00023136"/>
    </source>
</evidence>
<evidence type="ECO:0000256" key="2">
    <source>
        <dbReference type="ARBA" id="ARBA00006337"/>
    </source>
</evidence>
<dbReference type="InterPro" id="IPR036318">
    <property type="entry name" value="FAD-bd_PCMH-like_sf"/>
</dbReference>
<evidence type="ECO:0000256" key="9">
    <source>
        <dbReference type="PROSITE-ProRule" id="PRU00703"/>
    </source>
</evidence>
<dbReference type="PANTHER" id="PTHR43099:SF5">
    <property type="entry name" value="HLYC_CORC FAMILY TRANSPORTER"/>
    <property type="match status" value="1"/>
</dbReference>
<dbReference type="Pfam" id="PF00571">
    <property type="entry name" value="CBS"/>
    <property type="match status" value="2"/>
</dbReference>
<dbReference type="Proteomes" id="UP000183810">
    <property type="component" value="Chromosome"/>
</dbReference>
<gene>
    <name evidence="14" type="ORF">BOX37_16260</name>
</gene>
<dbReference type="SUPFAM" id="SSF56176">
    <property type="entry name" value="FAD-binding/transporter-associated domain-like"/>
    <property type="match status" value="1"/>
</dbReference>
<dbReference type="RefSeq" id="WP_071928431.1">
    <property type="nucleotide sequence ID" value="NZ_CP018082.1"/>
</dbReference>
<evidence type="ECO:0000259" key="13">
    <source>
        <dbReference type="PROSITE" id="PS51846"/>
    </source>
</evidence>
<proteinExistence type="inferred from homology"/>
<accession>A0A1J0VTA5</accession>
<dbReference type="GO" id="GO:0005886">
    <property type="term" value="C:plasma membrane"/>
    <property type="evidence" value="ECO:0007669"/>
    <property type="project" value="UniProtKB-SubCell"/>
</dbReference>
<dbReference type="OrthoDB" id="110231at2"/>
<evidence type="ECO:0000256" key="10">
    <source>
        <dbReference type="PROSITE-ProRule" id="PRU01193"/>
    </source>
</evidence>
<dbReference type="EMBL" id="CP018082">
    <property type="protein sequence ID" value="APE35242.1"/>
    <property type="molecule type" value="Genomic_DNA"/>
</dbReference>
<evidence type="ECO:0000256" key="4">
    <source>
        <dbReference type="ARBA" id="ARBA00022692"/>
    </source>
</evidence>
<dbReference type="PANTHER" id="PTHR43099">
    <property type="entry name" value="UPF0053 PROTEIN YRKA"/>
    <property type="match status" value="1"/>
</dbReference>
<sequence length="415" mass="44843">MNSDTVVNIALVLVFVLIGGVFAGTEIALVTLRESQIRRLEDRGKRGARTAVLARNPNRFLAAVQIGVTVAGFFSAAYGASMLAPDLSPVLESWGLPPGLAVATALVTITLVISYLSLILGELVPKRIALQRATGVAMATAPTLDRFATVVRPVIWLLSVSTDALVRLLGADPKVKGEEITHEELRDLLTGHSTLPDEERVILNEVFDAGHRRLAAVMRPRTDVEFLEATTPVHRAGEEALHRGHSRYPVTAGSLDDVTGFVHLRDLLLADDSTATVGDLAREVMEFPDSKPALTTLSEMRHGNQQIAIVVDEFGGTAGIVTIEDLVEEIVGEIGDEFDLPHHHIDGLLIVDDFTTATGITLPKGPYETVAGFVLDKLQRIPELGDTITVDGHRLTVSALDGHRITQLRFRPATR</sequence>
<dbReference type="SUPFAM" id="SSF54631">
    <property type="entry name" value="CBS-domain pair"/>
    <property type="match status" value="1"/>
</dbReference>
<dbReference type="InterPro" id="IPR002550">
    <property type="entry name" value="CNNM"/>
</dbReference>
<dbReference type="GO" id="GO:0050660">
    <property type="term" value="F:flavin adenine dinucleotide binding"/>
    <property type="evidence" value="ECO:0007669"/>
    <property type="project" value="InterPro"/>
</dbReference>
<dbReference type="Gene3D" id="3.10.580.10">
    <property type="entry name" value="CBS-domain"/>
    <property type="match status" value="1"/>
</dbReference>
<dbReference type="InterPro" id="IPR000644">
    <property type="entry name" value="CBS_dom"/>
</dbReference>
<keyword evidence="7 9" id="KW-0129">CBS domain</keyword>
<keyword evidence="6 10" id="KW-1133">Transmembrane helix</keyword>
<evidence type="ECO:0000256" key="6">
    <source>
        <dbReference type="ARBA" id="ARBA00022989"/>
    </source>
</evidence>
<dbReference type="Pfam" id="PF01595">
    <property type="entry name" value="CNNM"/>
    <property type="match status" value="1"/>
</dbReference>
<dbReference type="InterPro" id="IPR016169">
    <property type="entry name" value="FAD-bd_PCMH_sub2"/>
</dbReference>
<comment type="similarity">
    <text evidence="2">Belongs to the UPF0053 family.</text>
</comment>
<dbReference type="Gene3D" id="3.30.465.10">
    <property type="match status" value="1"/>
</dbReference>
<dbReference type="InterPro" id="IPR051676">
    <property type="entry name" value="UPF0053_domain"/>
</dbReference>
<dbReference type="InterPro" id="IPR046342">
    <property type="entry name" value="CBS_dom_sf"/>
</dbReference>
<evidence type="ECO:0000256" key="3">
    <source>
        <dbReference type="ARBA" id="ARBA00022475"/>
    </source>
</evidence>
<dbReference type="PROSITE" id="PS51371">
    <property type="entry name" value="CBS"/>
    <property type="match status" value="1"/>
</dbReference>
<keyword evidence="3" id="KW-1003">Cell membrane</keyword>
<name>A0A1J0VTA5_9NOCA</name>
<comment type="subcellular location">
    <subcellularLocation>
        <location evidence="1">Cell membrane</location>
        <topology evidence="1">Multi-pass membrane protein</topology>
    </subcellularLocation>
</comment>
<keyword evidence="4 10" id="KW-0812">Transmembrane</keyword>
<keyword evidence="15" id="KW-1185">Reference proteome</keyword>
<protein>
    <recommendedName>
        <fullName evidence="16">Hemolysin</fullName>
    </recommendedName>
</protein>
<dbReference type="PROSITE" id="PS51846">
    <property type="entry name" value="CNNM"/>
    <property type="match status" value="1"/>
</dbReference>
<dbReference type="SMART" id="SM01091">
    <property type="entry name" value="CorC_HlyC"/>
    <property type="match status" value="1"/>
</dbReference>
<dbReference type="AlphaFoldDB" id="A0A1J0VTA5"/>
<evidence type="ECO:0000313" key="15">
    <source>
        <dbReference type="Proteomes" id="UP000183810"/>
    </source>
</evidence>
<dbReference type="InterPro" id="IPR005170">
    <property type="entry name" value="Transptr-assoc_dom"/>
</dbReference>
<dbReference type="Pfam" id="PF03471">
    <property type="entry name" value="CorC_HlyC"/>
    <property type="match status" value="1"/>
</dbReference>
<dbReference type="KEGG" id="nsl:BOX37_16260"/>